<feature type="transmembrane region" description="Helical" evidence="2">
    <location>
        <begin position="17"/>
        <end position="35"/>
    </location>
</feature>
<organism evidence="3 4">
    <name type="scientific">Paenibacillus cisolokensis</name>
    <dbReference type="NCBI Taxonomy" id="1658519"/>
    <lineage>
        <taxon>Bacteria</taxon>
        <taxon>Bacillati</taxon>
        <taxon>Bacillota</taxon>
        <taxon>Bacilli</taxon>
        <taxon>Bacillales</taxon>
        <taxon>Paenibacillaceae</taxon>
        <taxon>Paenibacillus</taxon>
    </lineage>
</organism>
<evidence type="ECO:0000256" key="2">
    <source>
        <dbReference type="SAM" id="Phobius"/>
    </source>
</evidence>
<dbReference type="EMBL" id="BOVJ01000016">
    <property type="protein sequence ID" value="GIQ61994.1"/>
    <property type="molecule type" value="Genomic_DNA"/>
</dbReference>
<keyword evidence="2" id="KW-0472">Membrane</keyword>
<evidence type="ECO:0000313" key="3">
    <source>
        <dbReference type="EMBL" id="GIQ61994.1"/>
    </source>
</evidence>
<comment type="caution">
    <text evidence="3">The sequence shown here is derived from an EMBL/GenBank/DDBJ whole genome shotgun (WGS) entry which is preliminary data.</text>
</comment>
<reference evidence="3 4" key="1">
    <citation type="submission" date="2021-04" db="EMBL/GenBank/DDBJ databases">
        <title>Draft genome sequence of Paenibacillus cisolokensis, LC2-13A.</title>
        <authorList>
            <person name="Uke A."/>
            <person name="Chhe C."/>
            <person name="Baramee S."/>
            <person name="Kosugi A."/>
        </authorList>
    </citation>
    <scope>NUCLEOTIDE SEQUENCE [LARGE SCALE GENOMIC DNA]</scope>
    <source>
        <strain evidence="3 4">LC2-13A</strain>
    </source>
</reference>
<sequence>MDFVLRWQQWNRKAQKWLLALTLIGMIAAVPLGVVRVQMEQTSKEVEFVFNYRNLVQIASYHAHPRAFLNEHLKQMKNAGITTMAVFESTLAELSTAGRLTLYNGTQAATLQGKLPTVGENYTYLLFTGPEEEAAIRPMIEETFARLDIPFGSWSFGGRNGMVIQTPVEDAILKTMPPDPMALKQLKDAGFQILPRLSDRVRPYDPDATERMLAGFAELGVKRILFDGNSVKGYNDNAELKSLEHFGKLLNRYGIGVVSIENMRVPQAGLSRLALLTDYNIVRLYSLSDGDAAAMSPDAIADRFLLAAKDRNIRMFYMNGAPTRSLEQGGVVHPLDNIYKAIGSEEGAVERLASFGFSSGSAGHFDVKTYGWQTPVKGVVALGAIALIALLVGAFVPVLLIPAFILGLLGSAGIYLVLSGSLLEQALALGASISAPTLAMVWAVNRVRNRTDGARRAVGGTDWTIAARSGAFGGKESDAEEGRPVRWMFDGLSAGKRFGSPLRFCRDVAYFARRGSVRGRAAERRNLQPCAGAVPGRQPASSRADCAYRRLSVPVYRGVGRRQRQTDFEDADYSAVGGRSGRARSGRHVLYVAHGQRRNGYVARAVLPQYARVDIRGSSAVQRIFAVASAVYIRIVRGASISGCLGIVNCGVDRPVVDGRHVRPYSYAAAHLGDSRSSRPRPRRGDRNRHHRSVASR</sequence>
<proteinExistence type="predicted"/>
<evidence type="ECO:0000313" key="4">
    <source>
        <dbReference type="Proteomes" id="UP000680304"/>
    </source>
</evidence>
<protein>
    <submittedName>
        <fullName evidence="3">Uncharacterized protein</fullName>
    </submittedName>
</protein>
<keyword evidence="2" id="KW-1133">Transmembrane helix</keyword>
<feature type="region of interest" description="Disordered" evidence="1">
    <location>
        <begin position="672"/>
        <end position="697"/>
    </location>
</feature>
<feature type="transmembrane region" description="Helical" evidence="2">
    <location>
        <begin position="426"/>
        <end position="445"/>
    </location>
</feature>
<evidence type="ECO:0000256" key="1">
    <source>
        <dbReference type="SAM" id="MobiDB-lite"/>
    </source>
</evidence>
<keyword evidence="4" id="KW-1185">Reference proteome</keyword>
<dbReference type="Proteomes" id="UP000680304">
    <property type="component" value="Unassembled WGS sequence"/>
</dbReference>
<feature type="compositionally biased region" description="Basic residues" evidence="1">
    <location>
        <begin position="678"/>
        <end position="697"/>
    </location>
</feature>
<gene>
    <name evidence="3" type="ORF">PACILC2_05620</name>
</gene>
<dbReference type="InterPro" id="IPR043748">
    <property type="entry name" value="DUF5693"/>
</dbReference>
<name>A0ABQ4N1G1_9BACL</name>
<dbReference type="Pfam" id="PF18949">
    <property type="entry name" value="DUF5693"/>
    <property type="match status" value="1"/>
</dbReference>
<keyword evidence="2" id="KW-0812">Transmembrane</keyword>
<feature type="transmembrane region" description="Helical" evidence="2">
    <location>
        <begin position="379"/>
        <end position="406"/>
    </location>
</feature>
<accession>A0ABQ4N1G1</accession>